<evidence type="ECO:0000259" key="1">
    <source>
        <dbReference type="PROSITE" id="PS51186"/>
    </source>
</evidence>
<evidence type="ECO:0000313" key="2">
    <source>
        <dbReference type="EMBL" id="EQD69329.1"/>
    </source>
</evidence>
<dbReference type="PANTHER" id="PTHR43415:SF3">
    <property type="entry name" value="GNAT-FAMILY ACETYLTRANSFERASE"/>
    <property type="match status" value="1"/>
</dbReference>
<sequence>PVLTGELVTLRPIEPDDYLALAEFANDVELELLGGGDPPTPTPQASVAAMYEQQRENPDSINFAITANEAAGKLIGQCGLWRHDQLGRTVELGITIGVREYWGRGYGREAVELLVSYAFRLRNMRKVHLSVHANNTRAIRSYTAAGFVEEGRLREHVWSDG</sequence>
<dbReference type="InterPro" id="IPR016181">
    <property type="entry name" value="Acyl_CoA_acyltransferase"/>
</dbReference>
<proteinExistence type="predicted"/>
<feature type="non-terminal residue" evidence="2">
    <location>
        <position position="161"/>
    </location>
</feature>
<protein>
    <submittedName>
        <fullName evidence="2">GCN5-related N-acetyltransferase</fullName>
    </submittedName>
</protein>
<dbReference type="SUPFAM" id="SSF55729">
    <property type="entry name" value="Acyl-CoA N-acyltransferases (Nat)"/>
    <property type="match status" value="1"/>
</dbReference>
<reference evidence="2" key="2">
    <citation type="journal article" date="2014" name="ISME J.">
        <title>Microbial stratification in low pH oxic and suboxic macroscopic growths along an acid mine drainage.</title>
        <authorList>
            <person name="Mendez-Garcia C."/>
            <person name="Mesa V."/>
            <person name="Sprenger R.R."/>
            <person name="Richter M."/>
            <person name="Diez M.S."/>
            <person name="Solano J."/>
            <person name="Bargiela R."/>
            <person name="Golyshina O.V."/>
            <person name="Manteca A."/>
            <person name="Ramos J.L."/>
            <person name="Gallego J.R."/>
            <person name="Llorente I."/>
            <person name="Martins Dos Santos V.A."/>
            <person name="Jensen O.N."/>
            <person name="Pelaez A.I."/>
            <person name="Sanchez J."/>
            <person name="Ferrer M."/>
        </authorList>
    </citation>
    <scope>NUCLEOTIDE SEQUENCE</scope>
</reference>
<comment type="caution">
    <text evidence="2">The sequence shown here is derived from an EMBL/GenBank/DDBJ whole genome shotgun (WGS) entry which is preliminary data.</text>
</comment>
<dbReference type="InterPro" id="IPR000182">
    <property type="entry name" value="GNAT_dom"/>
</dbReference>
<dbReference type="GO" id="GO:0016747">
    <property type="term" value="F:acyltransferase activity, transferring groups other than amino-acyl groups"/>
    <property type="evidence" value="ECO:0007669"/>
    <property type="project" value="InterPro"/>
</dbReference>
<keyword evidence="2" id="KW-0808">Transferase</keyword>
<gene>
    <name evidence="2" type="ORF">B1B_05396</name>
</gene>
<dbReference type="Gene3D" id="3.40.630.30">
    <property type="match status" value="1"/>
</dbReference>
<dbReference type="AlphaFoldDB" id="T1CLY9"/>
<dbReference type="EMBL" id="AUZY01003415">
    <property type="protein sequence ID" value="EQD69329.1"/>
    <property type="molecule type" value="Genomic_DNA"/>
</dbReference>
<dbReference type="PANTHER" id="PTHR43415">
    <property type="entry name" value="SPERMIDINE N(1)-ACETYLTRANSFERASE"/>
    <property type="match status" value="1"/>
</dbReference>
<dbReference type="Pfam" id="PF13302">
    <property type="entry name" value="Acetyltransf_3"/>
    <property type="match status" value="1"/>
</dbReference>
<accession>T1CLY9</accession>
<dbReference type="PROSITE" id="PS51186">
    <property type="entry name" value="GNAT"/>
    <property type="match status" value="1"/>
</dbReference>
<organism evidence="2">
    <name type="scientific">mine drainage metagenome</name>
    <dbReference type="NCBI Taxonomy" id="410659"/>
    <lineage>
        <taxon>unclassified sequences</taxon>
        <taxon>metagenomes</taxon>
        <taxon>ecological metagenomes</taxon>
    </lineage>
</organism>
<name>T1CLY9_9ZZZZ</name>
<feature type="non-terminal residue" evidence="2">
    <location>
        <position position="1"/>
    </location>
</feature>
<dbReference type="CDD" id="cd04301">
    <property type="entry name" value="NAT_SF"/>
    <property type="match status" value="1"/>
</dbReference>
<reference evidence="2" key="1">
    <citation type="submission" date="2013-08" db="EMBL/GenBank/DDBJ databases">
        <authorList>
            <person name="Mendez C."/>
            <person name="Richter M."/>
            <person name="Ferrer M."/>
            <person name="Sanchez J."/>
        </authorList>
    </citation>
    <scope>NUCLEOTIDE SEQUENCE</scope>
</reference>
<feature type="domain" description="N-acetyltransferase" evidence="1">
    <location>
        <begin position="8"/>
        <end position="161"/>
    </location>
</feature>